<evidence type="ECO:0000313" key="1">
    <source>
        <dbReference type="EMBL" id="AWC93883.1"/>
    </source>
</evidence>
<dbReference type="AlphaFoldDB" id="A0AAU8ZLL3"/>
<gene>
    <name evidence="1" type="ORF">AM380_09685</name>
</gene>
<name>A0AAU8ZLL3_MORMO</name>
<dbReference type="Proteomes" id="UP000244682">
    <property type="component" value="Chromosome"/>
</dbReference>
<dbReference type="Gene3D" id="1.10.4120.20">
    <property type="match status" value="1"/>
</dbReference>
<accession>A0AAU8ZLL3</accession>
<dbReference type="InterPro" id="IPR004959">
    <property type="entry name" value="Bac_effector_IpgB-like"/>
</dbReference>
<dbReference type="Pfam" id="PF03278">
    <property type="entry name" value="IpaB_EvcA"/>
    <property type="match status" value="1"/>
</dbReference>
<organism evidence="1 2">
    <name type="scientific">Morganella morganii</name>
    <name type="common">Proteus morganii</name>
    <dbReference type="NCBI Taxonomy" id="582"/>
    <lineage>
        <taxon>Bacteria</taxon>
        <taxon>Pseudomonadati</taxon>
        <taxon>Pseudomonadota</taxon>
        <taxon>Gammaproteobacteria</taxon>
        <taxon>Enterobacterales</taxon>
        <taxon>Morganellaceae</taxon>
        <taxon>Morganella</taxon>
    </lineage>
</organism>
<dbReference type="EMBL" id="CP028956">
    <property type="protein sequence ID" value="AWC93883.1"/>
    <property type="molecule type" value="Genomic_DNA"/>
</dbReference>
<evidence type="ECO:0000313" key="2">
    <source>
        <dbReference type="Proteomes" id="UP000244682"/>
    </source>
</evidence>
<protein>
    <submittedName>
        <fullName evidence="1">Uncharacterized protein</fullName>
    </submittedName>
</protein>
<proteinExistence type="predicted"/>
<reference evidence="1 2" key="1">
    <citation type="submission" date="2018-04" db="EMBL/GenBank/DDBJ databases">
        <title>Whole genome sequencing of Morganella morganii AR_0133.</title>
        <authorList>
            <person name="Conlan S."/>
            <person name="Thomas P.J."/>
            <person name="Mullikin J."/>
            <person name="Frank K.M."/>
            <person name="Segre J.A."/>
        </authorList>
    </citation>
    <scope>NUCLEOTIDE SEQUENCE [LARGE SCALE GENOMIC DNA]</scope>
    <source>
        <strain evidence="1 2">AR_0133</strain>
    </source>
</reference>
<sequence>MEFKLNKNTFTIDTRALSKNLLESICKFSMPLKKPDSVTNLNFILHTEESINKGIKEWRNQEKTTFISAFINRTIDQTCRANYVKIGKTEKENLFNEIKETFFRTTELNSGCAQSSVIQALNNEKSLAENISKLDIDNTIPDKTEDIMLSKIRNMVTISPDHSVSTEERQNQQKDLAEFNRQYKAALAGERTAIRADIYNYIAENIFNTFLCDQFYGGNSGAVEFNQLREIISEMVLSKAVPVSESARFFFSELPLSVITRLPDGN</sequence>